<comment type="caution">
    <text evidence="2">The sequence shown here is derived from an EMBL/GenBank/DDBJ whole genome shotgun (WGS) entry which is preliminary data.</text>
</comment>
<dbReference type="Pfam" id="PF14294">
    <property type="entry name" value="DUF4372"/>
    <property type="match status" value="1"/>
</dbReference>
<dbReference type="EMBL" id="LTBC01000015">
    <property type="protein sequence ID" value="KYH31069.1"/>
    <property type="molecule type" value="Genomic_DNA"/>
</dbReference>
<proteinExistence type="predicted"/>
<protein>
    <recommendedName>
        <fullName evidence="1">DUF4372 domain-containing protein</fullName>
    </recommendedName>
</protein>
<dbReference type="InterPro" id="IPR025399">
    <property type="entry name" value="DUF4372"/>
</dbReference>
<sequence length="75" mass="8811">MDKYVKKLTTLQLVELITFAQLEQLDGLRDISNSFHDPKFSRAINLESFSFSQISRRLRENIMVLYTIIVVISYI</sequence>
<keyword evidence="3" id="KW-1185">Reference proteome</keyword>
<feature type="domain" description="DUF4372" evidence="1">
    <location>
        <begin position="2"/>
        <end position="35"/>
    </location>
</feature>
<dbReference type="PATRIC" id="fig|1122241.3.peg.2762"/>
<dbReference type="AlphaFoldDB" id="A0A151ATT8"/>
<dbReference type="Proteomes" id="UP000075670">
    <property type="component" value="Unassembled WGS sequence"/>
</dbReference>
<accession>A0A151ATT8</accession>
<reference evidence="2 3" key="1">
    <citation type="submission" date="2016-02" db="EMBL/GenBank/DDBJ databases">
        <title>Genome sequence of Moorella mulderi DSM 14980.</title>
        <authorList>
            <person name="Poehlein A."/>
            <person name="Daniel R."/>
        </authorList>
    </citation>
    <scope>NUCLEOTIDE SEQUENCE [LARGE SCALE GENOMIC DNA]</scope>
    <source>
        <strain evidence="2 3">DSM 14980</strain>
    </source>
</reference>
<evidence type="ECO:0000313" key="3">
    <source>
        <dbReference type="Proteomes" id="UP000075670"/>
    </source>
</evidence>
<evidence type="ECO:0000313" key="2">
    <source>
        <dbReference type="EMBL" id="KYH31069.1"/>
    </source>
</evidence>
<evidence type="ECO:0000259" key="1">
    <source>
        <dbReference type="Pfam" id="PF14294"/>
    </source>
</evidence>
<name>A0A151ATT8_9FIRM</name>
<organism evidence="2 3">
    <name type="scientific">Moorella mulderi DSM 14980</name>
    <dbReference type="NCBI Taxonomy" id="1122241"/>
    <lineage>
        <taxon>Bacteria</taxon>
        <taxon>Bacillati</taxon>
        <taxon>Bacillota</taxon>
        <taxon>Clostridia</taxon>
        <taxon>Neomoorellales</taxon>
        <taxon>Neomoorellaceae</taxon>
        <taxon>Neomoorella</taxon>
    </lineage>
</organism>
<gene>
    <name evidence="2" type="ORF">MOMUL_26000</name>
</gene>